<evidence type="ECO:0000259" key="2">
    <source>
        <dbReference type="PROSITE" id="PS50102"/>
    </source>
</evidence>
<dbReference type="Pfam" id="PF00076">
    <property type="entry name" value="RRM_1"/>
    <property type="match status" value="1"/>
</dbReference>
<protein>
    <recommendedName>
        <fullName evidence="2">RRM domain-containing protein</fullName>
    </recommendedName>
</protein>
<reference evidence="3 4" key="1">
    <citation type="journal article" date="2017" name="Mycologia">
        <title>Bifiguratus adelaidae, gen. et sp. nov., a new member of Mucoromycotina in endophytic and soil-dwelling habitats.</title>
        <authorList>
            <person name="Torres-Cruz T.J."/>
            <person name="Billingsley Tobias T.L."/>
            <person name="Almatruk M."/>
            <person name="Hesse C."/>
            <person name="Kuske C.R."/>
            <person name="Desiro A."/>
            <person name="Benucci G.M."/>
            <person name="Bonito G."/>
            <person name="Stajich J.E."/>
            <person name="Dunlap C."/>
            <person name="Arnold A.E."/>
            <person name="Porras-Alfaro A."/>
        </authorList>
    </citation>
    <scope>NUCLEOTIDE SEQUENCE [LARGE SCALE GENOMIC DNA]</scope>
    <source>
        <strain evidence="3 4">AZ0501</strain>
    </source>
</reference>
<dbReference type="SUPFAM" id="SSF54928">
    <property type="entry name" value="RNA-binding domain, RBD"/>
    <property type="match status" value="1"/>
</dbReference>
<feature type="domain" description="RRM" evidence="2">
    <location>
        <begin position="10"/>
        <end position="79"/>
    </location>
</feature>
<dbReference type="PANTHER" id="PTHR48037">
    <property type="entry name" value="ATPASE E1"/>
    <property type="match status" value="1"/>
</dbReference>
<organism evidence="3 4">
    <name type="scientific">Bifiguratus adelaidae</name>
    <dbReference type="NCBI Taxonomy" id="1938954"/>
    <lineage>
        <taxon>Eukaryota</taxon>
        <taxon>Fungi</taxon>
        <taxon>Fungi incertae sedis</taxon>
        <taxon>Mucoromycota</taxon>
        <taxon>Mucoromycotina</taxon>
        <taxon>Endogonomycetes</taxon>
        <taxon>Endogonales</taxon>
        <taxon>Endogonales incertae sedis</taxon>
        <taxon>Bifiguratus</taxon>
    </lineage>
</organism>
<dbReference type="SMART" id="SM00360">
    <property type="entry name" value="RRM"/>
    <property type="match status" value="1"/>
</dbReference>
<gene>
    <name evidence="3" type="ORF">BZG36_01161</name>
</gene>
<evidence type="ECO:0000256" key="1">
    <source>
        <dbReference type="PROSITE-ProRule" id="PRU00176"/>
    </source>
</evidence>
<keyword evidence="4" id="KW-1185">Reference proteome</keyword>
<dbReference type="EMBL" id="MVBO01000007">
    <property type="protein sequence ID" value="OZJ06059.1"/>
    <property type="molecule type" value="Genomic_DNA"/>
</dbReference>
<dbReference type="Proteomes" id="UP000242875">
    <property type="component" value="Unassembled WGS sequence"/>
</dbReference>
<dbReference type="PANTHER" id="PTHR48037:SF1">
    <property type="entry name" value="RRM DOMAIN-CONTAINING PROTEIN"/>
    <property type="match status" value="1"/>
</dbReference>
<evidence type="ECO:0000313" key="3">
    <source>
        <dbReference type="EMBL" id="OZJ06059.1"/>
    </source>
</evidence>
<name>A0A261Y631_9FUNG</name>
<proteinExistence type="predicted"/>
<evidence type="ECO:0000313" key="4">
    <source>
        <dbReference type="Proteomes" id="UP000242875"/>
    </source>
</evidence>
<accession>A0A261Y631</accession>
<dbReference type="InterPro" id="IPR012677">
    <property type="entry name" value="Nucleotide-bd_a/b_plait_sf"/>
</dbReference>
<dbReference type="OrthoDB" id="407442at2759"/>
<dbReference type="InterPro" id="IPR035979">
    <property type="entry name" value="RBD_domain_sf"/>
</dbReference>
<dbReference type="InterPro" id="IPR000504">
    <property type="entry name" value="RRM_dom"/>
</dbReference>
<dbReference type="Gene3D" id="3.30.70.330">
    <property type="match status" value="1"/>
</dbReference>
<keyword evidence="1" id="KW-0694">RNA-binding</keyword>
<comment type="caution">
    <text evidence="3">The sequence shown here is derived from an EMBL/GenBank/DDBJ whole genome shotgun (WGS) entry which is preliminary data.</text>
</comment>
<dbReference type="GO" id="GO:0003723">
    <property type="term" value="F:RNA binding"/>
    <property type="evidence" value="ECO:0007669"/>
    <property type="project" value="UniProtKB-UniRule"/>
</dbReference>
<dbReference type="AlphaFoldDB" id="A0A261Y631"/>
<dbReference type="PROSITE" id="PS50102">
    <property type="entry name" value="RRM"/>
    <property type="match status" value="1"/>
</dbReference>
<sequence>MATVTINNKTTLYVGGFDYDVNEQILHAAFVPFGEIVAITIPPDPTTEFESKEDAAAAIDNMHLSELYGKVIKVNLAKPNKDMVPGNRAIWTEDDYLQKYTSAGKKDDDEDDNTAAE</sequence>